<comment type="catalytic activity">
    <reaction evidence="9 10">
        <text>a 2'-deoxyribonucleoside 5'-diphosphate + [thioredoxin]-disulfide + H2O = a ribonucleoside 5'-diphosphate + [thioredoxin]-dithiol</text>
        <dbReference type="Rhea" id="RHEA:23252"/>
        <dbReference type="Rhea" id="RHEA-COMP:10698"/>
        <dbReference type="Rhea" id="RHEA-COMP:10700"/>
        <dbReference type="ChEBI" id="CHEBI:15377"/>
        <dbReference type="ChEBI" id="CHEBI:29950"/>
        <dbReference type="ChEBI" id="CHEBI:50058"/>
        <dbReference type="ChEBI" id="CHEBI:57930"/>
        <dbReference type="ChEBI" id="CHEBI:73316"/>
        <dbReference type="EC" id="1.17.4.1"/>
    </reaction>
</comment>
<comment type="function">
    <text evidence="10">Provides the precursors necessary for DNA synthesis. Catalyzes the biosynthesis of deoxyribonucleotides from the corresponding ribonucleotides.</text>
</comment>
<dbReference type="GO" id="GO:0005971">
    <property type="term" value="C:ribonucleoside-diphosphate reductase complex"/>
    <property type="evidence" value="ECO:0007669"/>
    <property type="project" value="TreeGrafter"/>
</dbReference>
<dbReference type="Gene3D" id="1.10.1650.20">
    <property type="match status" value="1"/>
</dbReference>
<protein>
    <recommendedName>
        <fullName evidence="2 10">Ribonucleoside-diphosphate reductase</fullName>
        <ecNumber evidence="2 10">1.17.4.1</ecNumber>
    </recommendedName>
</protein>
<dbReference type="InterPro" id="IPR026459">
    <property type="entry name" value="RNR_1b_NrdE"/>
</dbReference>
<evidence type="ECO:0000256" key="8">
    <source>
        <dbReference type="ARBA" id="ARBA00023157"/>
    </source>
</evidence>
<dbReference type="GO" id="GO:0004748">
    <property type="term" value="F:ribonucleoside-diphosphate reductase activity, thioredoxin disulfide as acceptor"/>
    <property type="evidence" value="ECO:0007669"/>
    <property type="project" value="UniProtKB-EC"/>
</dbReference>
<evidence type="ECO:0000313" key="12">
    <source>
        <dbReference type="EMBL" id="ALS22110.1"/>
    </source>
</evidence>
<dbReference type="InterPro" id="IPR000788">
    <property type="entry name" value="RNR_lg_C"/>
</dbReference>
<dbReference type="CDD" id="cd01679">
    <property type="entry name" value="RNR_I"/>
    <property type="match status" value="1"/>
</dbReference>
<sequence length="699" mass="80531">MDKIPDYIRLNNEIMIQKDGKFQFEKDKEAVKSYFVDYINQNTVFFHDLREKLDYLVENDYYEKEFLDKYSFKEIKEIFKIAYAKKFRFPSFMSAFKFYNNYALKTSDDKKILERYEDRVAVNALFLADGNFEKAKKFVKDLIDGKYQPATPTFLSAGRKRRGELVSCFLLMVDDSMNAIANAINNALQLSKRGGGVSFNLTDLRALGDPIKGIENRCSGVVPVMKLLEDSFSYANQLGSRDGAGAVWLNIFHLDVIDFLSTKKINADEKARIKTLSLGLIVPDKFFELVEKDYEMYLFSPYGIQKEYGKRMSEIDISKIYEELVDNPRIRKKKINARDLLTMIAQVQVESGYPYFFFEDNANRQHPLSNEGKVKFSNLCTEVLQLSETSIINDYYEDDEIKRDISCNLGSLNIVNVMESKDIAGAVSSGIRMLNTVANKTRIEAVPSVAKANDEMKSVGLGAMNLHGFLAKNKISYESKDAVEFVHAFFSAVNYYSILESMKIAQETGFIFKGFKGSKYDTGEYFEQYLQNDYHPKSEKVENLFKGIELPTKEDWRALKQLVKENGLAHSYRLAIAPTGSISYVQSSTASISPITEKIEHRTYKDSDTYYPMPFLNEQTFFFFKEAYDMDMFKMIDVYAAAQEHIDQGISCTLYVKDTITTRELSMYYIYAWKKNLKTLYYTRTKMTNNINECVSCSV</sequence>
<dbReference type="PANTHER" id="PTHR11573">
    <property type="entry name" value="RIBONUCLEOSIDE-DIPHOSPHATE REDUCTASE LARGE CHAIN"/>
    <property type="match status" value="1"/>
</dbReference>
<keyword evidence="4" id="KW-0547">Nucleotide-binding</keyword>
<keyword evidence="8" id="KW-1015">Disulfide bond</keyword>
<evidence type="ECO:0000313" key="13">
    <source>
        <dbReference type="Proteomes" id="UP000061660"/>
    </source>
</evidence>
<keyword evidence="13" id="KW-1185">Reference proteome</keyword>
<evidence type="ECO:0000256" key="5">
    <source>
        <dbReference type="ARBA" id="ARBA00022840"/>
    </source>
</evidence>
<evidence type="ECO:0000256" key="2">
    <source>
        <dbReference type="ARBA" id="ARBA00012274"/>
    </source>
</evidence>
<keyword evidence="3" id="KW-0021">Allosteric enzyme</keyword>
<dbReference type="InterPro" id="IPR039718">
    <property type="entry name" value="Rrm1"/>
</dbReference>
<dbReference type="Gene3D" id="3.20.70.20">
    <property type="match status" value="1"/>
</dbReference>
<dbReference type="PATRIC" id="fig|162209.4.peg.1839"/>
<dbReference type="Pfam" id="PF00317">
    <property type="entry name" value="Ribonuc_red_lgN"/>
    <property type="match status" value="1"/>
</dbReference>
<dbReference type="SUPFAM" id="SSF51998">
    <property type="entry name" value="PFL-like glycyl radical enzymes"/>
    <property type="match status" value="1"/>
</dbReference>
<feature type="domain" description="Ribonucleotide reductase large subunit" evidence="11">
    <location>
        <begin position="556"/>
        <end position="578"/>
    </location>
</feature>
<dbReference type="SUPFAM" id="SSF48168">
    <property type="entry name" value="R1 subunit of ribonucleotide reductase, N-terminal domain"/>
    <property type="match status" value="1"/>
</dbReference>
<dbReference type="Pfam" id="PF08343">
    <property type="entry name" value="RNR_N"/>
    <property type="match status" value="1"/>
</dbReference>
<dbReference type="Proteomes" id="UP000061660">
    <property type="component" value="Chromosome"/>
</dbReference>
<dbReference type="NCBIfam" id="TIGR02506">
    <property type="entry name" value="NrdE_NrdA"/>
    <property type="match status" value="1"/>
</dbReference>
<dbReference type="EC" id="1.17.4.1" evidence="2 10"/>
<dbReference type="OrthoDB" id="9762933at2"/>
<dbReference type="EMBL" id="CP013652">
    <property type="protein sequence ID" value="ALS22110.1"/>
    <property type="molecule type" value="Genomic_DNA"/>
</dbReference>
<dbReference type="AlphaFoldDB" id="A0A0U2W6Q2"/>
<evidence type="ECO:0000256" key="4">
    <source>
        <dbReference type="ARBA" id="ARBA00022741"/>
    </source>
</evidence>
<name>A0A0U2W6Q2_9BACL</name>
<dbReference type="RefSeq" id="WP_062408434.1">
    <property type="nucleotide sequence ID" value="NZ_CP013652.1"/>
</dbReference>
<dbReference type="InterPro" id="IPR013554">
    <property type="entry name" value="RNR_N"/>
</dbReference>
<comment type="similarity">
    <text evidence="1 10">Belongs to the ribonucleoside diphosphate reductase large chain family.</text>
</comment>
<proteinExistence type="inferred from homology"/>
<accession>A0A0U2W6Q2</accession>
<dbReference type="GO" id="GO:0009263">
    <property type="term" value="P:deoxyribonucleotide biosynthetic process"/>
    <property type="evidence" value="ECO:0007669"/>
    <property type="project" value="UniProtKB-KW"/>
</dbReference>
<dbReference type="PANTHER" id="PTHR11573:SF30">
    <property type="entry name" value="RIBONUCLEOSIDE-DIPHOSPHATE REDUCTASE 2 SUBUNIT ALPHA"/>
    <property type="match status" value="1"/>
</dbReference>
<evidence type="ECO:0000256" key="9">
    <source>
        <dbReference type="ARBA" id="ARBA00047754"/>
    </source>
</evidence>
<dbReference type="InterPro" id="IPR013346">
    <property type="entry name" value="NrdE_NrdA_C"/>
</dbReference>
<dbReference type="UniPathway" id="UPA00326"/>
<dbReference type="NCBIfam" id="TIGR04170">
    <property type="entry name" value="RNR_1b_NrdE"/>
    <property type="match status" value="1"/>
</dbReference>
<evidence type="ECO:0000256" key="1">
    <source>
        <dbReference type="ARBA" id="ARBA00010406"/>
    </source>
</evidence>
<dbReference type="GO" id="GO:0005524">
    <property type="term" value="F:ATP binding"/>
    <property type="evidence" value="ECO:0007669"/>
    <property type="project" value="UniProtKB-KW"/>
</dbReference>
<keyword evidence="5" id="KW-0067">ATP-binding</keyword>
<evidence type="ECO:0000256" key="6">
    <source>
        <dbReference type="ARBA" id="ARBA00023002"/>
    </source>
</evidence>
<dbReference type="Pfam" id="PF02867">
    <property type="entry name" value="Ribonuc_red_lgC"/>
    <property type="match status" value="1"/>
</dbReference>
<evidence type="ECO:0000256" key="3">
    <source>
        <dbReference type="ARBA" id="ARBA00022533"/>
    </source>
</evidence>
<dbReference type="InterPro" id="IPR013509">
    <property type="entry name" value="RNR_lsu_N"/>
</dbReference>
<evidence type="ECO:0000256" key="7">
    <source>
        <dbReference type="ARBA" id="ARBA00023116"/>
    </source>
</evidence>
<dbReference type="InterPro" id="IPR008926">
    <property type="entry name" value="RNR_R1-su_N"/>
</dbReference>
<dbReference type="STRING" id="162209.IJ22_17360"/>
<evidence type="ECO:0000256" key="10">
    <source>
        <dbReference type="RuleBase" id="RU003410"/>
    </source>
</evidence>
<dbReference type="PRINTS" id="PR01183">
    <property type="entry name" value="RIBORDTASEM1"/>
</dbReference>
<reference evidence="12 13" key="2">
    <citation type="journal article" date="2016" name="Genome Announc.">
        <title>Complete Genome Sequences of Two Interactive Moderate Thermophiles, Paenibacillus napthalenovorans 32O-Y and Paenibacillus sp. 32O-W.</title>
        <authorList>
            <person name="Butler R.R.III."/>
            <person name="Wang J."/>
            <person name="Stark B.C."/>
            <person name="Pombert J.F."/>
        </authorList>
    </citation>
    <scope>NUCLEOTIDE SEQUENCE [LARGE SCALE GENOMIC DNA]</scope>
    <source>
        <strain evidence="12 13">32O-Y</strain>
    </source>
</reference>
<dbReference type="PROSITE" id="PS00089">
    <property type="entry name" value="RIBORED_LARGE"/>
    <property type="match status" value="1"/>
</dbReference>
<keyword evidence="7 10" id="KW-0215">Deoxyribonucleotide synthesis</keyword>
<dbReference type="KEGG" id="pnp:IJ22_17360"/>
<organism evidence="12 13">
    <name type="scientific">Paenibacillus naphthalenovorans</name>
    <dbReference type="NCBI Taxonomy" id="162209"/>
    <lineage>
        <taxon>Bacteria</taxon>
        <taxon>Bacillati</taxon>
        <taxon>Bacillota</taxon>
        <taxon>Bacilli</taxon>
        <taxon>Bacillales</taxon>
        <taxon>Paenibacillaceae</taxon>
        <taxon>Paenibacillus</taxon>
    </lineage>
</organism>
<evidence type="ECO:0000259" key="11">
    <source>
        <dbReference type="PROSITE" id="PS00089"/>
    </source>
</evidence>
<gene>
    <name evidence="12" type="ORF">IJ22_17360</name>
</gene>
<reference evidence="13" key="1">
    <citation type="submission" date="2015-12" db="EMBL/GenBank/DDBJ databases">
        <title>Complete genome sequences of two moderately thermophilic Paenibacillus species.</title>
        <authorList>
            <person name="Butler R.III."/>
            <person name="Wang J."/>
            <person name="Stark B.C."/>
            <person name="Pombert J.-F."/>
        </authorList>
    </citation>
    <scope>NUCLEOTIDE SEQUENCE [LARGE SCALE GENOMIC DNA]</scope>
    <source>
        <strain evidence="13">32O-Y</strain>
    </source>
</reference>
<keyword evidence="6 10" id="KW-0560">Oxidoreductase</keyword>